<accession>A0ABS9ULZ0</accession>
<evidence type="ECO:0000256" key="1">
    <source>
        <dbReference type="SAM" id="Phobius"/>
    </source>
</evidence>
<feature type="transmembrane region" description="Helical" evidence="1">
    <location>
        <begin position="95"/>
        <end position="111"/>
    </location>
</feature>
<dbReference type="Proteomes" id="UP001165488">
    <property type="component" value="Unassembled WGS sequence"/>
</dbReference>
<feature type="transmembrane region" description="Helical" evidence="1">
    <location>
        <begin position="156"/>
        <end position="174"/>
    </location>
</feature>
<keyword evidence="3" id="KW-1185">Reference proteome</keyword>
<dbReference type="RefSeq" id="WP_241274139.1">
    <property type="nucleotide sequence ID" value="NZ_JAKZGS010000003.1"/>
</dbReference>
<evidence type="ECO:0008006" key="4">
    <source>
        <dbReference type="Google" id="ProtNLM"/>
    </source>
</evidence>
<evidence type="ECO:0000313" key="3">
    <source>
        <dbReference type="Proteomes" id="UP001165488"/>
    </source>
</evidence>
<feature type="transmembrane region" description="Helical" evidence="1">
    <location>
        <begin position="117"/>
        <end position="135"/>
    </location>
</feature>
<name>A0ABS9ULZ0_9BACT</name>
<evidence type="ECO:0000313" key="2">
    <source>
        <dbReference type="EMBL" id="MCH7397634.1"/>
    </source>
</evidence>
<reference evidence="2" key="1">
    <citation type="submission" date="2022-03" db="EMBL/GenBank/DDBJ databases">
        <title>De novo assembled genomes of Belliella spp. (Cyclobacteriaceae) strains.</title>
        <authorList>
            <person name="Szabo A."/>
            <person name="Korponai K."/>
            <person name="Felfoldi T."/>
        </authorList>
    </citation>
    <scope>NUCLEOTIDE SEQUENCE</scope>
    <source>
        <strain evidence="2">DSM 107340</strain>
    </source>
</reference>
<comment type="caution">
    <text evidence="2">The sequence shown here is derived from an EMBL/GenBank/DDBJ whole genome shotgun (WGS) entry which is preliminary data.</text>
</comment>
<keyword evidence="1" id="KW-0812">Transmembrane</keyword>
<keyword evidence="1" id="KW-0472">Membrane</keyword>
<feature type="transmembrane region" description="Helical" evidence="1">
    <location>
        <begin position="194"/>
        <end position="216"/>
    </location>
</feature>
<gene>
    <name evidence="2" type="ORF">MM236_06520</name>
</gene>
<protein>
    <recommendedName>
        <fullName evidence="4">DUF3278 domain-containing protein</fullName>
    </recommendedName>
</protein>
<dbReference type="EMBL" id="JAKZGS010000003">
    <property type="protein sequence ID" value="MCH7397634.1"/>
    <property type="molecule type" value="Genomic_DNA"/>
</dbReference>
<proteinExistence type="predicted"/>
<keyword evidence="1" id="KW-1133">Transmembrane helix</keyword>
<sequence>MRKLTDTEIQTIKDRLDRCLIAYAEIYDELLDHYISALEQTPEEEFDCKKEALDDEFSWSIIKQMEKDLQKVAWRELMNTAKSSFKVWSLGWKKIGILILTAVILIQIFYFAGEESFYIVVMMFFVILMGSSIYYNRKKYGFTLSLSPGKHQPKHVLAATFFGSQGLIFGIIHLSAQLLPMLLLNTPYEHLTPFLLLSLGMIILAYSWLVFTTINLKTFKLIKS</sequence>
<organism evidence="2 3">
    <name type="scientific">Belliella calami</name>
    <dbReference type="NCBI Taxonomy" id="2923436"/>
    <lineage>
        <taxon>Bacteria</taxon>
        <taxon>Pseudomonadati</taxon>
        <taxon>Bacteroidota</taxon>
        <taxon>Cytophagia</taxon>
        <taxon>Cytophagales</taxon>
        <taxon>Cyclobacteriaceae</taxon>
        <taxon>Belliella</taxon>
    </lineage>
</organism>